<comment type="subcellular location">
    <subcellularLocation>
        <location evidence="3">Endoplasmic reticulum lumen</location>
    </subcellularLocation>
</comment>
<dbReference type="InterPro" id="IPR044862">
    <property type="entry name" value="Pro_4_hyd_alph_FE2OG_OXY"/>
</dbReference>
<keyword evidence="7" id="KW-0256">Endoplasmic reticulum</keyword>
<keyword evidence="14" id="KW-0732">Signal</keyword>
<evidence type="ECO:0000256" key="7">
    <source>
        <dbReference type="ARBA" id="ARBA00022824"/>
    </source>
</evidence>
<evidence type="ECO:0000256" key="11">
    <source>
        <dbReference type="ARBA" id="ARBA00023004"/>
    </source>
</evidence>
<keyword evidence="8" id="KW-0847">Vitamin C</keyword>
<organism evidence="16 17">
    <name type="scientific">Calicophoron daubneyi</name>
    <name type="common">Rumen fluke</name>
    <name type="synonym">Paramphistomum daubneyi</name>
    <dbReference type="NCBI Taxonomy" id="300641"/>
    <lineage>
        <taxon>Eukaryota</taxon>
        <taxon>Metazoa</taxon>
        <taxon>Spiralia</taxon>
        <taxon>Lophotrochozoa</taxon>
        <taxon>Platyhelminthes</taxon>
        <taxon>Trematoda</taxon>
        <taxon>Digenea</taxon>
        <taxon>Plagiorchiida</taxon>
        <taxon>Pronocephalata</taxon>
        <taxon>Paramphistomoidea</taxon>
        <taxon>Paramphistomidae</taxon>
        <taxon>Calicophoron</taxon>
    </lineage>
</organism>
<dbReference type="PROSITE" id="PS51471">
    <property type="entry name" value="FE2OG_OXY"/>
    <property type="match status" value="1"/>
</dbReference>
<dbReference type="SUPFAM" id="SSF48452">
    <property type="entry name" value="TPR-like"/>
    <property type="match status" value="1"/>
</dbReference>
<dbReference type="Pfam" id="PF08336">
    <property type="entry name" value="P4Ha_N"/>
    <property type="match status" value="1"/>
</dbReference>
<dbReference type="EMBL" id="CAXLJL010000290">
    <property type="protein sequence ID" value="CAL5136073.1"/>
    <property type="molecule type" value="Genomic_DNA"/>
</dbReference>
<evidence type="ECO:0000256" key="9">
    <source>
        <dbReference type="ARBA" id="ARBA00022964"/>
    </source>
</evidence>
<dbReference type="InterPro" id="IPR045054">
    <property type="entry name" value="P4HA-like"/>
</dbReference>
<evidence type="ECO:0000256" key="14">
    <source>
        <dbReference type="SAM" id="SignalP"/>
    </source>
</evidence>
<evidence type="ECO:0000256" key="3">
    <source>
        <dbReference type="ARBA" id="ARBA00004319"/>
    </source>
</evidence>
<comment type="function">
    <text evidence="2">Catalyzes the post-translational formation of 4-hydroxyproline in -Xaa-Pro-Gly- sequences in collagens and other proteins.</text>
</comment>
<evidence type="ECO:0000256" key="10">
    <source>
        <dbReference type="ARBA" id="ARBA00023002"/>
    </source>
</evidence>
<comment type="caution">
    <text evidence="16">The sequence shown here is derived from an EMBL/GenBank/DDBJ whole genome shotgun (WGS) entry which is preliminary data.</text>
</comment>
<dbReference type="FunFam" id="2.60.120.620:FF:000011">
    <property type="entry name" value="Prolyl alpha subunit"/>
    <property type="match status" value="1"/>
</dbReference>
<dbReference type="PANTHER" id="PTHR10869:SF244">
    <property type="entry name" value="PROLYL 4-HYDROXYLASE SUBUNIT ALPHA-2"/>
    <property type="match status" value="1"/>
</dbReference>
<proteinExistence type="inferred from homology"/>
<dbReference type="GO" id="GO:0004656">
    <property type="term" value="F:procollagen-proline 4-dioxygenase activity"/>
    <property type="evidence" value="ECO:0007669"/>
    <property type="project" value="UniProtKB-EC"/>
</dbReference>
<keyword evidence="6" id="KW-0479">Metal-binding</keyword>
<dbReference type="Gene3D" id="1.25.40.10">
    <property type="entry name" value="Tetratricopeptide repeat domain"/>
    <property type="match status" value="1"/>
</dbReference>
<keyword evidence="10" id="KW-0560">Oxidoreductase</keyword>
<evidence type="ECO:0000256" key="5">
    <source>
        <dbReference type="ARBA" id="ARBA00012269"/>
    </source>
</evidence>
<protein>
    <recommendedName>
        <fullName evidence="5">procollagen-proline 4-dioxygenase</fullName>
        <ecNumber evidence="5">1.14.11.2</ecNumber>
    </recommendedName>
</protein>
<keyword evidence="9" id="KW-0223">Dioxygenase</keyword>
<dbReference type="AlphaFoldDB" id="A0AAV2TF93"/>
<comment type="cofactor">
    <cofactor evidence="1">
        <name>L-ascorbate</name>
        <dbReference type="ChEBI" id="CHEBI:38290"/>
    </cofactor>
</comment>
<dbReference type="InterPro" id="IPR006620">
    <property type="entry name" value="Pro_4_hyd_alph"/>
</dbReference>
<evidence type="ECO:0000256" key="12">
    <source>
        <dbReference type="ARBA" id="ARBA00023180"/>
    </source>
</evidence>
<dbReference type="Gene3D" id="6.10.140.1460">
    <property type="match status" value="1"/>
</dbReference>
<feature type="region of interest" description="Disordered" evidence="13">
    <location>
        <begin position="216"/>
        <end position="246"/>
    </location>
</feature>
<name>A0AAV2TF93_CALDB</name>
<reference evidence="16" key="1">
    <citation type="submission" date="2024-06" db="EMBL/GenBank/DDBJ databases">
        <authorList>
            <person name="Liu X."/>
            <person name="Lenzi L."/>
            <person name="Haldenby T S."/>
            <person name="Uol C."/>
        </authorList>
    </citation>
    <scope>NUCLEOTIDE SEQUENCE</scope>
</reference>
<evidence type="ECO:0000259" key="15">
    <source>
        <dbReference type="PROSITE" id="PS51471"/>
    </source>
</evidence>
<evidence type="ECO:0000256" key="13">
    <source>
        <dbReference type="SAM" id="MobiDB-lite"/>
    </source>
</evidence>
<dbReference type="InterPro" id="IPR005123">
    <property type="entry name" value="Oxoglu/Fe-dep_dioxygenase_dom"/>
</dbReference>
<keyword evidence="11" id="KW-0408">Iron</keyword>
<dbReference type="GO" id="GO:0005788">
    <property type="term" value="C:endoplasmic reticulum lumen"/>
    <property type="evidence" value="ECO:0007669"/>
    <property type="project" value="UniProtKB-SubCell"/>
</dbReference>
<feature type="signal peptide" evidence="14">
    <location>
        <begin position="1"/>
        <end position="17"/>
    </location>
</feature>
<dbReference type="GO" id="GO:0005506">
    <property type="term" value="F:iron ion binding"/>
    <property type="evidence" value="ECO:0007669"/>
    <property type="project" value="InterPro"/>
</dbReference>
<sequence>MLSLLFACIAFIFHSHGMEYFSATSDLSRAVEVGEQLATEIGAYIELEENRLNRLRKVAERLSTQKLRPSPNTDPEEYYGNPVTAYLAVRQLTHNRRDELLRLLEGYSDQFEDSGDGSLAADLHRLAAARSRAEQRANMLPGDADLSGAADGLLLLQNTYKMQAENLANGIILGNLTGPTLSAAQCLHLGQRAYELADFVRAEEWFRAAYTRLRKEQEEERSAQEGGRGKRSSGDEPSKPTVSSDVQPTSVQILDYLAYALGRQRRYAEALNITKILLEEDPLDSRNRENAEFYRTRIEMGEGIIGPAPKPTTLSKFEEETQIYQALCRGEQVFPPPPVNSVYCHHTVPHPYYLIGPVKEEILFPDPKMVMWHDAIHPNEIRRIQELASPKFRRATVKNPVTGVLENAFYRTSKTAWLPDSMDEVTHRMNQRITALTGLNMETAEDLQVSNYGIGGYYAPHFDFGRKREKDIFEKRNGNRIATIIFYMTEPKLGGSTAFNRLGAVVPPLRGSAGFWYNLMPSGEGDLRTRHVACPVLFGSKWVLNVWFHERGQEFIRPCELEQGPIEEDDGF</sequence>
<dbReference type="InterPro" id="IPR013547">
    <property type="entry name" value="P4H_N"/>
</dbReference>
<dbReference type="Proteomes" id="UP001497525">
    <property type="component" value="Unassembled WGS sequence"/>
</dbReference>
<evidence type="ECO:0000256" key="4">
    <source>
        <dbReference type="ARBA" id="ARBA00006511"/>
    </source>
</evidence>
<evidence type="ECO:0000256" key="6">
    <source>
        <dbReference type="ARBA" id="ARBA00022723"/>
    </source>
</evidence>
<dbReference type="Pfam" id="PF13640">
    <property type="entry name" value="2OG-FeII_Oxy_3"/>
    <property type="match status" value="1"/>
</dbReference>
<dbReference type="PANTHER" id="PTHR10869">
    <property type="entry name" value="PROLYL 4-HYDROXYLASE ALPHA SUBUNIT"/>
    <property type="match status" value="1"/>
</dbReference>
<feature type="domain" description="Fe2OG dioxygenase" evidence="15">
    <location>
        <begin position="443"/>
        <end position="550"/>
    </location>
</feature>
<evidence type="ECO:0000313" key="16">
    <source>
        <dbReference type="EMBL" id="CAL5136073.1"/>
    </source>
</evidence>
<gene>
    <name evidence="16" type="ORF">CDAUBV1_LOCUS10160</name>
</gene>
<keyword evidence="12" id="KW-0325">Glycoprotein</keyword>
<comment type="similarity">
    <text evidence="4">Belongs to the P4HA family.</text>
</comment>
<evidence type="ECO:0000256" key="1">
    <source>
        <dbReference type="ARBA" id="ARBA00001961"/>
    </source>
</evidence>
<feature type="chain" id="PRO_5043483661" description="procollagen-proline 4-dioxygenase" evidence="14">
    <location>
        <begin position="18"/>
        <end position="572"/>
    </location>
</feature>
<dbReference type="InterPro" id="IPR011990">
    <property type="entry name" value="TPR-like_helical_dom_sf"/>
</dbReference>
<dbReference type="EC" id="1.14.11.2" evidence="5"/>
<dbReference type="Gene3D" id="2.60.120.620">
    <property type="entry name" value="q2cbj1_9rhob like domain"/>
    <property type="match status" value="1"/>
</dbReference>
<accession>A0AAV2TF93</accession>
<evidence type="ECO:0000256" key="2">
    <source>
        <dbReference type="ARBA" id="ARBA00002035"/>
    </source>
</evidence>
<dbReference type="SMART" id="SM00702">
    <property type="entry name" value="P4Hc"/>
    <property type="match status" value="1"/>
</dbReference>
<evidence type="ECO:0000256" key="8">
    <source>
        <dbReference type="ARBA" id="ARBA00022896"/>
    </source>
</evidence>
<dbReference type="GO" id="GO:0031418">
    <property type="term" value="F:L-ascorbic acid binding"/>
    <property type="evidence" value="ECO:0007669"/>
    <property type="project" value="UniProtKB-KW"/>
</dbReference>
<evidence type="ECO:0000313" key="17">
    <source>
        <dbReference type="Proteomes" id="UP001497525"/>
    </source>
</evidence>